<accession>A0A9Q3IFJ4</accession>
<evidence type="ECO:0000313" key="3">
    <source>
        <dbReference type="Proteomes" id="UP000765509"/>
    </source>
</evidence>
<protein>
    <submittedName>
        <fullName evidence="2">Uncharacterized protein</fullName>
    </submittedName>
</protein>
<gene>
    <name evidence="2" type="ORF">O181_078377</name>
</gene>
<evidence type="ECO:0000313" key="2">
    <source>
        <dbReference type="EMBL" id="MBW0538662.1"/>
    </source>
</evidence>
<comment type="caution">
    <text evidence="2">The sequence shown here is derived from an EMBL/GenBank/DDBJ whole genome shotgun (WGS) entry which is preliminary data.</text>
</comment>
<evidence type="ECO:0000256" key="1">
    <source>
        <dbReference type="SAM" id="MobiDB-lite"/>
    </source>
</evidence>
<sequence>MHSTPRIFQPVLSTIPSSVPPPSSGNSTARPPLASPMRPSPIEQYRPSPVHPPQKIQPVARTSRAMEVR</sequence>
<reference evidence="2" key="1">
    <citation type="submission" date="2021-03" db="EMBL/GenBank/DDBJ databases">
        <title>Draft genome sequence of rust myrtle Austropuccinia psidii MF-1, a brazilian biotype.</title>
        <authorList>
            <person name="Quecine M.C."/>
            <person name="Pachon D.M.R."/>
            <person name="Bonatelli M.L."/>
            <person name="Correr F.H."/>
            <person name="Franceschini L.M."/>
            <person name="Leite T.F."/>
            <person name="Margarido G.R.A."/>
            <person name="Almeida C.A."/>
            <person name="Ferrarezi J.A."/>
            <person name="Labate C.A."/>
        </authorList>
    </citation>
    <scope>NUCLEOTIDE SEQUENCE</scope>
    <source>
        <strain evidence="2">MF-1</strain>
    </source>
</reference>
<proteinExistence type="predicted"/>
<organism evidence="2 3">
    <name type="scientific">Austropuccinia psidii MF-1</name>
    <dbReference type="NCBI Taxonomy" id="1389203"/>
    <lineage>
        <taxon>Eukaryota</taxon>
        <taxon>Fungi</taxon>
        <taxon>Dikarya</taxon>
        <taxon>Basidiomycota</taxon>
        <taxon>Pucciniomycotina</taxon>
        <taxon>Pucciniomycetes</taxon>
        <taxon>Pucciniales</taxon>
        <taxon>Sphaerophragmiaceae</taxon>
        <taxon>Austropuccinia</taxon>
    </lineage>
</organism>
<dbReference type="EMBL" id="AVOT02043235">
    <property type="protein sequence ID" value="MBW0538662.1"/>
    <property type="molecule type" value="Genomic_DNA"/>
</dbReference>
<keyword evidence="3" id="KW-1185">Reference proteome</keyword>
<name>A0A9Q3IFJ4_9BASI</name>
<dbReference type="AlphaFoldDB" id="A0A9Q3IFJ4"/>
<dbReference type="Proteomes" id="UP000765509">
    <property type="component" value="Unassembled WGS sequence"/>
</dbReference>
<feature type="region of interest" description="Disordered" evidence="1">
    <location>
        <begin position="1"/>
        <end position="69"/>
    </location>
</feature>